<dbReference type="EMBL" id="MNUV01000061">
    <property type="protein sequence ID" value="OIO06790.1"/>
    <property type="molecule type" value="Genomic_DNA"/>
</dbReference>
<evidence type="ECO:0000313" key="3">
    <source>
        <dbReference type="Proteomes" id="UP000182860"/>
    </source>
</evidence>
<feature type="transmembrane region" description="Helical" evidence="1">
    <location>
        <begin position="76"/>
        <end position="95"/>
    </location>
</feature>
<protein>
    <submittedName>
        <fullName evidence="2">Uncharacterized protein</fullName>
    </submittedName>
</protein>
<feature type="transmembrane region" description="Helical" evidence="1">
    <location>
        <begin position="12"/>
        <end position="32"/>
    </location>
</feature>
<proteinExistence type="predicted"/>
<dbReference type="Proteomes" id="UP000182860">
    <property type="component" value="Unassembled WGS sequence"/>
</dbReference>
<dbReference type="AlphaFoldDB" id="A0A1J4T8H1"/>
<name>A0A1J4T8H1_9BACT</name>
<organism evidence="2 3">
    <name type="scientific">Candidatus Falkowbacteria bacterium CG1_02_41_21</name>
    <dbReference type="NCBI Taxonomy" id="1805147"/>
    <lineage>
        <taxon>Bacteria</taxon>
        <taxon>Candidatus Falkowiibacteriota</taxon>
    </lineage>
</organism>
<evidence type="ECO:0000256" key="1">
    <source>
        <dbReference type="SAM" id="Phobius"/>
    </source>
</evidence>
<feature type="transmembrane region" description="Helical" evidence="1">
    <location>
        <begin position="101"/>
        <end position="119"/>
    </location>
</feature>
<gene>
    <name evidence="2" type="ORF">AUJ35_03380</name>
</gene>
<evidence type="ECO:0000313" key="2">
    <source>
        <dbReference type="EMBL" id="OIO06790.1"/>
    </source>
</evidence>
<keyword evidence="1" id="KW-0472">Membrane</keyword>
<reference evidence="2 3" key="1">
    <citation type="journal article" date="2016" name="Environ. Microbiol.">
        <title>Genomic resolution of a cold subsurface aquifer community provides metabolic insights for novel microbes adapted to high CO concentrations.</title>
        <authorList>
            <person name="Probst A.J."/>
            <person name="Castelle C.J."/>
            <person name="Singh A."/>
            <person name="Brown C.T."/>
            <person name="Anantharaman K."/>
            <person name="Sharon I."/>
            <person name="Hug L.A."/>
            <person name="Burstein D."/>
            <person name="Emerson J.B."/>
            <person name="Thomas B.C."/>
            <person name="Banfield J.F."/>
        </authorList>
    </citation>
    <scope>NUCLEOTIDE SEQUENCE [LARGE SCALE GENOMIC DNA]</scope>
    <source>
        <strain evidence="2">CG1_02_41_21</strain>
    </source>
</reference>
<feature type="transmembrane region" description="Helical" evidence="1">
    <location>
        <begin position="38"/>
        <end position="56"/>
    </location>
</feature>
<accession>A0A1J4T8H1</accession>
<keyword evidence="1" id="KW-1133">Transmembrane helix</keyword>
<comment type="caution">
    <text evidence="2">The sequence shown here is derived from an EMBL/GenBank/DDBJ whole genome shotgun (WGS) entry which is preliminary data.</text>
</comment>
<sequence>MLKWSTRKFNFWQYLVNFWSGMYFILIIWDFINDNLIVEALEIVGFIYIGVLAIYVGNKEFERWYNRHQDQHPGEFFVLGWTALILIIVCLDLVLQKSYHLPSAVISSYVAVLTILAVTEKSKALHKRKHRIKK</sequence>
<keyword evidence="1" id="KW-0812">Transmembrane</keyword>